<dbReference type="InterPro" id="IPR017200">
    <property type="entry name" value="PqqE-like"/>
</dbReference>
<dbReference type="NCBIfam" id="TIGR04085">
    <property type="entry name" value="rSAM_more_4Fe4S"/>
    <property type="match status" value="1"/>
</dbReference>
<dbReference type="InterPro" id="IPR058240">
    <property type="entry name" value="rSAM_sf"/>
</dbReference>
<protein>
    <submittedName>
        <fullName evidence="8">Radical SAM protein</fullName>
    </submittedName>
</protein>
<organism evidence="8">
    <name type="scientific">Archaeoglobus fulgidus</name>
    <dbReference type="NCBI Taxonomy" id="2234"/>
    <lineage>
        <taxon>Archaea</taxon>
        <taxon>Methanobacteriati</taxon>
        <taxon>Methanobacteriota</taxon>
        <taxon>Archaeoglobi</taxon>
        <taxon>Archaeoglobales</taxon>
        <taxon>Archaeoglobaceae</taxon>
        <taxon>Archaeoglobus</taxon>
    </lineage>
</organism>
<dbReference type="SFLD" id="SFLDS00029">
    <property type="entry name" value="Radical_SAM"/>
    <property type="match status" value="1"/>
</dbReference>
<dbReference type="InterPro" id="IPR013785">
    <property type="entry name" value="Aldolase_TIM"/>
</dbReference>
<evidence type="ECO:0000256" key="5">
    <source>
        <dbReference type="ARBA" id="ARBA00023004"/>
    </source>
</evidence>
<dbReference type="Gene3D" id="3.20.20.70">
    <property type="entry name" value="Aldolase class I"/>
    <property type="match status" value="1"/>
</dbReference>
<gene>
    <name evidence="8" type="ORF">ENN70_09255</name>
</gene>
<accession>A0A7C2S9R9</accession>
<comment type="caution">
    <text evidence="8">The sequence shown here is derived from an EMBL/GenBank/DDBJ whole genome shotgun (WGS) entry which is preliminary data.</text>
</comment>
<dbReference type="Pfam" id="PF13186">
    <property type="entry name" value="SPASM"/>
    <property type="match status" value="1"/>
</dbReference>
<keyword evidence="3" id="KW-0949">S-adenosyl-L-methionine</keyword>
<keyword evidence="6" id="KW-0411">Iron-sulfur</keyword>
<dbReference type="GO" id="GO:0003824">
    <property type="term" value="F:catalytic activity"/>
    <property type="evidence" value="ECO:0007669"/>
    <property type="project" value="InterPro"/>
</dbReference>
<dbReference type="InterPro" id="IPR050377">
    <property type="entry name" value="Radical_SAM_PqqE_MftC-like"/>
</dbReference>
<evidence type="ECO:0000256" key="3">
    <source>
        <dbReference type="ARBA" id="ARBA00022691"/>
    </source>
</evidence>
<dbReference type="SUPFAM" id="SSF102114">
    <property type="entry name" value="Radical SAM enzymes"/>
    <property type="match status" value="1"/>
</dbReference>
<dbReference type="AlphaFoldDB" id="A0A7C2S9R9"/>
<evidence type="ECO:0000313" key="8">
    <source>
        <dbReference type="EMBL" id="HET22209.1"/>
    </source>
</evidence>
<dbReference type="PANTHER" id="PTHR11228:SF7">
    <property type="entry name" value="PQQA PEPTIDE CYCLASE"/>
    <property type="match status" value="1"/>
</dbReference>
<proteinExistence type="predicted"/>
<dbReference type="GO" id="GO:0051539">
    <property type="term" value="F:4 iron, 4 sulfur cluster binding"/>
    <property type="evidence" value="ECO:0007669"/>
    <property type="project" value="UniProtKB-KW"/>
</dbReference>
<evidence type="ECO:0000256" key="2">
    <source>
        <dbReference type="ARBA" id="ARBA00022485"/>
    </source>
</evidence>
<dbReference type="PROSITE" id="PS51918">
    <property type="entry name" value="RADICAL_SAM"/>
    <property type="match status" value="1"/>
</dbReference>
<name>A0A7C2S9R9_ARCFL</name>
<dbReference type="PIRSF" id="PIRSF037420">
    <property type="entry name" value="PQQ_syn_pqqE"/>
    <property type="match status" value="1"/>
</dbReference>
<evidence type="ECO:0000256" key="6">
    <source>
        <dbReference type="ARBA" id="ARBA00023014"/>
    </source>
</evidence>
<dbReference type="SFLD" id="SFLDG01386">
    <property type="entry name" value="main_SPASM_domain-containing"/>
    <property type="match status" value="1"/>
</dbReference>
<evidence type="ECO:0000259" key="7">
    <source>
        <dbReference type="PROSITE" id="PS51918"/>
    </source>
</evidence>
<dbReference type="Pfam" id="PF04055">
    <property type="entry name" value="Radical_SAM"/>
    <property type="match status" value="1"/>
</dbReference>
<reference evidence="8" key="1">
    <citation type="journal article" date="2020" name="mSystems">
        <title>Genome- and Community-Level Interaction Insights into Carbon Utilization and Element Cycling Functions of Hydrothermarchaeota in Hydrothermal Sediment.</title>
        <authorList>
            <person name="Zhou Z."/>
            <person name="Liu Y."/>
            <person name="Xu W."/>
            <person name="Pan J."/>
            <person name="Luo Z.H."/>
            <person name="Li M."/>
        </authorList>
    </citation>
    <scope>NUCLEOTIDE SEQUENCE [LARGE SCALE GENOMIC DNA]</scope>
    <source>
        <strain evidence="8">SpSt-12</strain>
    </source>
</reference>
<feature type="domain" description="Radical SAM core" evidence="7">
    <location>
        <begin position="36"/>
        <end position="240"/>
    </location>
</feature>
<dbReference type="SFLD" id="SFLDG01067">
    <property type="entry name" value="SPASM/twitch_domain_containing"/>
    <property type="match status" value="1"/>
</dbReference>
<evidence type="ECO:0000256" key="1">
    <source>
        <dbReference type="ARBA" id="ARBA00001966"/>
    </source>
</evidence>
<sequence>MISLSKLVAGEATVSKHITYGGDSSFIPKKLKEFASSFRPIVVWNITNRCNLRCLHCYASANSDVRELTTEQCFQILDSLAEFKVPLILFSGGEPLLRDDIFEIAGYAKKKGIRSVLSTNGTLIDRDVAENLRVFEYVGVSLDGLASTNDRFRGVEGAYERAFNGLLKASEVVLSGIRFTVSKYNYRDVLPLIKMARENDIPRFCLYHLVPAGRAEFKDDINNAERRMLVDNLLIEAEREGMEIMTVDNPSDGVYTYLRLKEIDSEKAEMAFEFLKFRGGDSSGIRLACIDHNGNVHPNQFWWDYTIGNVLREPFEKIWSGEDDLLKKLREKTKYLRGKCGRCRYKEICGGFRVRAYRYGDLWGEDPSCYLSEEEIQ</sequence>
<keyword evidence="4" id="KW-0479">Metal-binding</keyword>
<dbReference type="CDD" id="cd21123">
    <property type="entry name" value="SPASM_MftC-like"/>
    <property type="match status" value="1"/>
</dbReference>
<dbReference type="GO" id="GO:0046872">
    <property type="term" value="F:metal ion binding"/>
    <property type="evidence" value="ECO:0007669"/>
    <property type="project" value="UniProtKB-KW"/>
</dbReference>
<dbReference type="InterPro" id="IPR023885">
    <property type="entry name" value="4Fe4S-binding_SPASM_dom"/>
</dbReference>
<keyword evidence="5" id="KW-0408">Iron</keyword>
<dbReference type="EMBL" id="DSCQ01000121">
    <property type="protein sequence ID" value="HET22209.1"/>
    <property type="molecule type" value="Genomic_DNA"/>
</dbReference>
<dbReference type="PANTHER" id="PTHR11228">
    <property type="entry name" value="RADICAL SAM DOMAIN PROTEIN"/>
    <property type="match status" value="1"/>
</dbReference>
<comment type="cofactor">
    <cofactor evidence="1">
        <name>[4Fe-4S] cluster</name>
        <dbReference type="ChEBI" id="CHEBI:49883"/>
    </cofactor>
</comment>
<dbReference type="GO" id="GO:0006783">
    <property type="term" value="P:heme biosynthetic process"/>
    <property type="evidence" value="ECO:0007669"/>
    <property type="project" value="TreeGrafter"/>
</dbReference>
<keyword evidence="2" id="KW-0004">4Fe-4S</keyword>
<dbReference type="CDD" id="cd01335">
    <property type="entry name" value="Radical_SAM"/>
    <property type="match status" value="1"/>
</dbReference>
<dbReference type="InterPro" id="IPR007197">
    <property type="entry name" value="rSAM"/>
</dbReference>
<evidence type="ECO:0000256" key="4">
    <source>
        <dbReference type="ARBA" id="ARBA00022723"/>
    </source>
</evidence>